<accession>A0A4Y1QYM2</accession>
<proteinExistence type="predicted"/>
<protein>
    <submittedName>
        <fullName evidence="1">Mediator complex, subunit Med7</fullName>
    </submittedName>
</protein>
<gene>
    <name evidence="1" type="ORF">Prudu_005875</name>
</gene>
<dbReference type="EMBL" id="AP019298">
    <property type="protein sequence ID" value="BBG96915.1"/>
    <property type="molecule type" value="Genomic_DNA"/>
</dbReference>
<evidence type="ECO:0000313" key="1">
    <source>
        <dbReference type="EMBL" id="BBG96915.1"/>
    </source>
</evidence>
<sequence length="124" mass="14166">MDGFGQKVLAMATATYPHHHRIISSTKITCKIPNQLRSRPLRFKGHAFAMTDDILLSLEDQGVHQLYPKGPKHWLGNVNSRSRTSEQCRKQAVEDIKRRIEEARRLLKESIGTLEDTNASFVLK</sequence>
<dbReference type="AlphaFoldDB" id="A0A4Y1QYM2"/>
<name>A0A4Y1QYM2_PRUDU</name>
<organism evidence="1">
    <name type="scientific">Prunus dulcis</name>
    <name type="common">Almond</name>
    <name type="synonym">Amygdalus dulcis</name>
    <dbReference type="NCBI Taxonomy" id="3755"/>
    <lineage>
        <taxon>Eukaryota</taxon>
        <taxon>Viridiplantae</taxon>
        <taxon>Streptophyta</taxon>
        <taxon>Embryophyta</taxon>
        <taxon>Tracheophyta</taxon>
        <taxon>Spermatophyta</taxon>
        <taxon>Magnoliopsida</taxon>
        <taxon>eudicotyledons</taxon>
        <taxon>Gunneridae</taxon>
        <taxon>Pentapetalae</taxon>
        <taxon>rosids</taxon>
        <taxon>fabids</taxon>
        <taxon>Rosales</taxon>
        <taxon>Rosaceae</taxon>
        <taxon>Amygdaloideae</taxon>
        <taxon>Amygdaleae</taxon>
        <taxon>Prunus</taxon>
    </lineage>
</organism>
<reference evidence="1" key="1">
    <citation type="journal article" date="2019" name="Science">
        <title>Mutation of a bHLH transcription factor allowed almond domestication.</title>
        <authorList>
            <person name="Sanchez-Perez R."/>
            <person name="Pavan S."/>
            <person name="Mazzeo R."/>
            <person name="Moldovan C."/>
            <person name="Aiese Cigliano R."/>
            <person name="Del Cueto J."/>
            <person name="Ricciardi F."/>
            <person name="Lotti C."/>
            <person name="Ricciardi L."/>
            <person name="Dicenta F."/>
            <person name="Lopez-Marques R.L."/>
            <person name="Lindberg Moller B."/>
        </authorList>
    </citation>
    <scope>NUCLEOTIDE SEQUENCE</scope>
</reference>